<keyword evidence="3" id="KW-0378">Hydrolase</keyword>
<organism evidence="3 4">
    <name type="scientific">Sorangium cellulosum</name>
    <name type="common">Polyangium cellulosum</name>
    <dbReference type="NCBI Taxonomy" id="56"/>
    <lineage>
        <taxon>Bacteria</taxon>
        <taxon>Pseudomonadati</taxon>
        <taxon>Myxococcota</taxon>
        <taxon>Polyangia</taxon>
        <taxon>Polyangiales</taxon>
        <taxon>Polyangiaceae</taxon>
        <taxon>Sorangium</taxon>
    </lineage>
</organism>
<dbReference type="EMBL" id="JEME01002815">
    <property type="protein sequence ID" value="KYG03058.1"/>
    <property type="molecule type" value="Genomic_DNA"/>
</dbReference>
<dbReference type="Proteomes" id="UP000075502">
    <property type="component" value="Unassembled WGS sequence"/>
</dbReference>
<dbReference type="Pfam" id="PF04909">
    <property type="entry name" value="Amidohydro_2"/>
    <property type="match status" value="1"/>
</dbReference>
<keyword evidence="1" id="KW-0456">Lyase</keyword>
<proteinExistence type="predicted"/>
<feature type="domain" description="Amidohydrolase-related" evidence="2">
    <location>
        <begin position="3"/>
        <end position="249"/>
    </location>
</feature>
<dbReference type="GO" id="GO:0019748">
    <property type="term" value="P:secondary metabolic process"/>
    <property type="evidence" value="ECO:0007669"/>
    <property type="project" value="TreeGrafter"/>
</dbReference>
<dbReference type="InterPro" id="IPR006680">
    <property type="entry name" value="Amidohydro-rel"/>
</dbReference>
<evidence type="ECO:0000313" key="3">
    <source>
        <dbReference type="EMBL" id="KYG03058.1"/>
    </source>
</evidence>
<comment type="caution">
    <text evidence="3">The sequence shown here is derived from an EMBL/GenBank/DDBJ whole genome shotgun (WGS) entry which is preliminary data.</text>
</comment>
<dbReference type="InterPro" id="IPR032466">
    <property type="entry name" value="Metal_Hydrolase"/>
</dbReference>
<dbReference type="AlphaFoldDB" id="A0A150TEY9"/>
<dbReference type="PANTHER" id="PTHR21240:SF28">
    <property type="entry name" value="ISO-OROTATE DECARBOXYLASE (EUROFUNG)"/>
    <property type="match status" value="1"/>
</dbReference>
<dbReference type="GO" id="GO:0016831">
    <property type="term" value="F:carboxy-lyase activity"/>
    <property type="evidence" value="ECO:0007669"/>
    <property type="project" value="InterPro"/>
</dbReference>
<name>A0A150TEY9_SORCE</name>
<evidence type="ECO:0000259" key="2">
    <source>
        <dbReference type="Pfam" id="PF04909"/>
    </source>
</evidence>
<dbReference type="GO" id="GO:0016787">
    <property type="term" value="F:hydrolase activity"/>
    <property type="evidence" value="ECO:0007669"/>
    <property type="project" value="UniProtKB-KW"/>
</dbReference>
<gene>
    <name evidence="3" type="ORF">BE21_53560</name>
</gene>
<dbReference type="GO" id="GO:0005737">
    <property type="term" value="C:cytoplasm"/>
    <property type="evidence" value="ECO:0007669"/>
    <property type="project" value="TreeGrafter"/>
</dbReference>
<dbReference type="PANTHER" id="PTHR21240">
    <property type="entry name" value="2-AMINO-3-CARBOXYLMUCONATE-6-SEMIALDEHYDE DECARBOXYLASE"/>
    <property type="match status" value="1"/>
</dbReference>
<dbReference type="SUPFAM" id="SSF51556">
    <property type="entry name" value="Metallo-dependent hydrolases"/>
    <property type="match status" value="1"/>
</dbReference>
<evidence type="ECO:0000256" key="1">
    <source>
        <dbReference type="ARBA" id="ARBA00023239"/>
    </source>
</evidence>
<reference evidence="3 4" key="1">
    <citation type="submission" date="2014-02" db="EMBL/GenBank/DDBJ databases">
        <title>The small core and large imbalanced accessory genome model reveals a collaborative survival strategy of Sorangium cellulosum strains in nature.</title>
        <authorList>
            <person name="Han K."/>
            <person name="Peng R."/>
            <person name="Blom J."/>
            <person name="Li Y.-Z."/>
        </authorList>
    </citation>
    <scope>NUCLEOTIDE SEQUENCE [LARGE SCALE GENOMIC DNA]</scope>
    <source>
        <strain evidence="3 4">So0007-03</strain>
    </source>
</reference>
<dbReference type="Gene3D" id="3.20.20.140">
    <property type="entry name" value="Metal-dependent hydrolases"/>
    <property type="match status" value="1"/>
</dbReference>
<dbReference type="InterPro" id="IPR032465">
    <property type="entry name" value="ACMSD"/>
</dbReference>
<sequence>MIIDAHAHISPTSYGSAENYLEQLAQGGIQRGIVCPGGMLDVRQFNAYITGKNKPDAVPKNDYVAASVKENPALRGLACVDPCDPEAVDVAERYLDKGLRGLMVTPLVHRFSFCDDVMSPLARLCGEREVPIYSHVAFRPGANTSDYVELARRFPRTNFILEHMGAGHVDNDASAAAAKLDNLFLETSLSSYLQILLSVQQAGASKVIFGSEYPLSHPAAEVQKVLLLPISSGEREKILGGNIRELLHLESA</sequence>
<protein>
    <submittedName>
        <fullName evidence="3">Amidohydrolase</fullName>
    </submittedName>
</protein>
<accession>A0A150TEY9</accession>
<evidence type="ECO:0000313" key="4">
    <source>
        <dbReference type="Proteomes" id="UP000075502"/>
    </source>
</evidence>